<dbReference type="Gene3D" id="3.30.420.40">
    <property type="match status" value="2"/>
</dbReference>
<evidence type="ECO:0000313" key="2">
    <source>
        <dbReference type="EMBL" id="MDL9978970.1"/>
    </source>
</evidence>
<dbReference type="Proteomes" id="UP001235064">
    <property type="component" value="Unassembled WGS sequence"/>
</dbReference>
<organism evidence="2 3">
    <name type="scientific">Microbacterium candidum</name>
    <dbReference type="NCBI Taxonomy" id="3041922"/>
    <lineage>
        <taxon>Bacteria</taxon>
        <taxon>Bacillati</taxon>
        <taxon>Actinomycetota</taxon>
        <taxon>Actinomycetes</taxon>
        <taxon>Micrococcales</taxon>
        <taxon>Microbacteriaceae</taxon>
        <taxon>Microbacterium</taxon>
    </lineage>
</organism>
<sequence length="309" mass="31607">MTLGRGRPILAFDVGGTDIKSALFDADGRAVEVERTPTPLAGADTPAALARRLAEIGSDLSARYPEVRPQAAGVVVPGIVDPERGIGIYASNLGWRDAPIRELAGSALGLPVHFDHDVRAAAWAEHLLGGARAFDDVVVMVIGTGIAGSLIVDGKLHPAGGYAGEIGHSPVADGPMCPCGARGCLETVASAGAIARRYAELAGVVPDGAREVLAHAAGGDPVAWQVLDGAIDALVLALAQLTAVLAPEAIVIGGGLSRAGDALFEPLRTRLDERLSFHRRPLLLPAELGEDAGLLGAALIARERPDAAA</sequence>
<protein>
    <submittedName>
        <fullName evidence="2">ROK family protein</fullName>
    </submittedName>
</protein>
<comment type="similarity">
    <text evidence="1">Belongs to the ROK (NagC/XylR) family.</text>
</comment>
<dbReference type="PANTHER" id="PTHR18964">
    <property type="entry name" value="ROK (REPRESSOR, ORF, KINASE) FAMILY"/>
    <property type="match status" value="1"/>
</dbReference>
<dbReference type="SUPFAM" id="SSF53067">
    <property type="entry name" value="Actin-like ATPase domain"/>
    <property type="match status" value="1"/>
</dbReference>
<dbReference type="InterPro" id="IPR000600">
    <property type="entry name" value="ROK"/>
</dbReference>
<proteinExistence type="inferred from homology"/>
<keyword evidence="3" id="KW-1185">Reference proteome</keyword>
<evidence type="ECO:0000313" key="3">
    <source>
        <dbReference type="Proteomes" id="UP001235064"/>
    </source>
</evidence>
<gene>
    <name evidence="2" type="ORF">QSV35_06475</name>
</gene>
<dbReference type="Pfam" id="PF00480">
    <property type="entry name" value="ROK"/>
    <property type="match status" value="1"/>
</dbReference>
<reference evidence="2 3" key="1">
    <citation type="submission" date="2023-06" db="EMBL/GenBank/DDBJ databases">
        <title>Microbacterium sp. nov., isolated from a waste landfill.</title>
        <authorList>
            <person name="Wen W."/>
        </authorList>
    </citation>
    <scope>NUCLEOTIDE SEQUENCE [LARGE SCALE GENOMIC DNA]</scope>
    <source>
        <strain evidence="2 3">ASV49</strain>
    </source>
</reference>
<name>A0ABT7MWZ1_9MICO</name>
<dbReference type="EMBL" id="JASXSZ010000002">
    <property type="protein sequence ID" value="MDL9978970.1"/>
    <property type="molecule type" value="Genomic_DNA"/>
</dbReference>
<dbReference type="InterPro" id="IPR043129">
    <property type="entry name" value="ATPase_NBD"/>
</dbReference>
<dbReference type="RefSeq" id="WP_286288447.1">
    <property type="nucleotide sequence ID" value="NZ_JASXSZ010000002.1"/>
</dbReference>
<dbReference type="PANTHER" id="PTHR18964:SF149">
    <property type="entry name" value="BIFUNCTIONAL UDP-N-ACETYLGLUCOSAMINE 2-EPIMERASE_N-ACETYLMANNOSAMINE KINASE"/>
    <property type="match status" value="1"/>
</dbReference>
<comment type="caution">
    <text evidence="2">The sequence shown here is derived from an EMBL/GenBank/DDBJ whole genome shotgun (WGS) entry which is preliminary data.</text>
</comment>
<evidence type="ECO:0000256" key="1">
    <source>
        <dbReference type="ARBA" id="ARBA00006479"/>
    </source>
</evidence>
<accession>A0ABT7MWZ1</accession>